<sequence>MKHLENGNRSFPLAKMTYSNDKQMTPNNEDDDDDNYYKKILDDLWGQETADYFCHPNFQKSSSIKSIDKDLLTSNDNEKGERLLLGGYPNGMLRGARIPFRSDIKSWLFDLQNNERLLSDKSISSKRRLSTFFNNNYNKHRKSRANSVFNIIDLLKLHLGENPGAQQLWNLLRCKSYEQLTDFEKQLTKEEQFTYAAFTHEYMSLENKKPPLCDFIRENPSSSLSNVLKNLKAPHLEKKLRKVNLAASWAKRNQDQFRILSFQQDLKDAIKTIEDNNFSSSLKGQQVENLNLKAKINRQKANELVSLCPSLKNKQYASFIDSDLQPLENYFPEYSKARSPVKDEEKPLRLKREEKLPGISFWSSVQPTALQQSNEQESLQPIIKPTKHRSKYNKSNVHSKNSSSDNKLQPLCWSDVIAQMHQNYSEEALLTPSSNGSVDGSNTSHCFVKKTLWKPGKAIAS</sequence>
<organism evidence="2 3">
    <name type="scientific">Trichobilharzia regenti</name>
    <name type="common">Nasal bird schistosome</name>
    <dbReference type="NCBI Taxonomy" id="157069"/>
    <lineage>
        <taxon>Eukaryota</taxon>
        <taxon>Metazoa</taxon>
        <taxon>Spiralia</taxon>
        <taxon>Lophotrochozoa</taxon>
        <taxon>Platyhelminthes</taxon>
        <taxon>Trematoda</taxon>
        <taxon>Digenea</taxon>
        <taxon>Strigeidida</taxon>
        <taxon>Schistosomatoidea</taxon>
        <taxon>Schistosomatidae</taxon>
        <taxon>Trichobilharzia</taxon>
    </lineage>
</organism>
<feature type="compositionally biased region" description="Polar residues" evidence="1">
    <location>
        <begin position="17"/>
        <end position="27"/>
    </location>
</feature>
<dbReference type="WBParaSite" id="TREG1_121770.3">
    <property type="protein sequence ID" value="TREG1_121770.3"/>
    <property type="gene ID" value="TREG1_121770"/>
</dbReference>
<reference evidence="2" key="1">
    <citation type="submission" date="2022-06" db="EMBL/GenBank/DDBJ databases">
        <authorList>
            <person name="Berger JAMES D."/>
            <person name="Berger JAMES D."/>
        </authorList>
    </citation>
    <scope>NUCLEOTIDE SEQUENCE [LARGE SCALE GENOMIC DNA]</scope>
</reference>
<evidence type="ECO:0000256" key="1">
    <source>
        <dbReference type="SAM" id="MobiDB-lite"/>
    </source>
</evidence>
<reference evidence="3 4" key="2">
    <citation type="submission" date="2023-11" db="UniProtKB">
        <authorList>
            <consortium name="WormBaseParasite"/>
        </authorList>
    </citation>
    <scope>IDENTIFICATION</scope>
</reference>
<proteinExistence type="predicted"/>
<evidence type="ECO:0000313" key="4">
    <source>
        <dbReference type="WBParaSite" id="TREG1_121770.4"/>
    </source>
</evidence>
<accession>A0AA85J0E7</accession>
<feature type="region of interest" description="Disordered" evidence="1">
    <location>
        <begin position="1"/>
        <end position="33"/>
    </location>
</feature>
<feature type="compositionally biased region" description="Low complexity" evidence="1">
    <location>
        <begin position="393"/>
        <end position="406"/>
    </location>
</feature>
<dbReference type="AlphaFoldDB" id="A0AA85J0E7"/>
<keyword evidence="2" id="KW-1185">Reference proteome</keyword>
<dbReference type="WBParaSite" id="TREG1_121770.4">
    <property type="protein sequence ID" value="TREG1_121770.4"/>
    <property type="gene ID" value="TREG1_121770"/>
</dbReference>
<name>A0AA85J0E7_TRIRE</name>
<evidence type="ECO:0000313" key="3">
    <source>
        <dbReference type="WBParaSite" id="TREG1_121770.3"/>
    </source>
</evidence>
<feature type="compositionally biased region" description="Polar residues" evidence="1">
    <location>
        <begin position="370"/>
        <end position="379"/>
    </location>
</feature>
<evidence type="ECO:0000313" key="2">
    <source>
        <dbReference type="Proteomes" id="UP000050795"/>
    </source>
</evidence>
<protein>
    <submittedName>
        <fullName evidence="3 4">Uncharacterized protein</fullName>
    </submittedName>
</protein>
<dbReference type="Proteomes" id="UP000050795">
    <property type="component" value="Unassembled WGS sequence"/>
</dbReference>
<feature type="region of interest" description="Disordered" evidence="1">
    <location>
        <begin position="370"/>
        <end position="406"/>
    </location>
</feature>